<keyword evidence="5 9" id="KW-0378">Hydrolase</keyword>
<organism evidence="10 11">
    <name type="scientific">Metallosphaera yellowstonensis MK1</name>
    <dbReference type="NCBI Taxonomy" id="671065"/>
    <lineage>
        <taxon>Archaea</taxon>
        <taxon>Thermoproteota</taxon>
        <taxon>Thermoprotei</taxon>
        <taxon>Sulfolobales</taxon>
        <taxon>Sulfolobaceae</taxon>
        <taxon>Metallosphaera</taxon>
    </lineage>
</organism>
<dbReference type="EMBL" id="JH597768">
    <property type="protein sequence ID" value="EHP69305.1"/>
    <property type="molecule type" value="Genomic_DNA"/>
</dbReference>
<gene>
    <name evidence="9" type="primary">pth</name>
    <name evidence="10" type="ORF">MetMK1DRAFT_00020550</name>
</gene>
<dbReference type="OrthoDB" id="6075at2157"/>
<evidence type="ECO:0000256" key="5">
    <source>
        <dbReference type="ARBA" id="ARBA00022801"/>
    </source>
</evidence>
<dbReference type="GO" id="GO:0005829">
    <property type="term" value="C:cytosol"/>
    <property type="evidence" value="ECO:0007669"/>
    <property type="project" value="TreeGrafter"/>
</dbReference>
<reference evidence="10 11" key="1">
    <citation type="submission" date="2012-01" db="EMBL/GenBank/DDBJ databases">
        <title>Improved High-Quality Draft sequence of Metallosphaera yellowstonensis MK1.</title>
        <authorList>
            <consortium name="US DOE Joint Genome Institute"/>
            <person name="Lucas S."/>
            <person name="Han J."/>
            <person name="Cheng J.-F."/>
            <person name="Goodwin L."/>
            <person name="Pitluck S."/>
            <person name="Peters L."/>
            <person name="Teshima H."/>
            <person name="Detter J.C."/>
            <person name="Han C."/>
            <person name="Tapia R."/>
            <person name="Land M."/>
            <person name="Hauser L."/>
            <person name="Kyrpides N."/>
            <person name="Kozubal M."/>
            <person name="Macur R.E."/>
            <person name="Jay Z."/>
            <person name="Inskeep W."/>
            <person name="Woyke T."/>
        </authorList>
    </citation>
    <scope>NUCLEOTIDE SEQUENCE [LARGE SCALE GENOMIC DNA]</scope>
    <source>
        <strain evidence="10 11">MK1</strain>
    </source>
</reference>
<dbReference type="EC" id="3.1.1.29" evidence="3 9"/>
<evidence type="ECO:0000256" key="9">
    <source>
        <dbReference type="HAMAP-Rule" id="MF_00628"/>
    </source>
</evidence>
<dbReference type="STRING" id="671065.MetMK1DRAFT_00020550"/>
<sequence>MVIIVRNDLEMGKGKIAAQVAHAAVSLVLDSLNDGRTWREWLERWLEVGQPKVVVKTNSLDDLLARIEKARIEGLPTHVIQDAGKTQIEPGTITCGGIGPAPSELIDRITGDLKLL</sequence>
<dbReference type="SUPFAM" id="SSF102462">
    <property type="entry name" value="Peptidyl-tRNA hydrolase II"/>
    <property type="match status" value="1"/>
</dbReference>
<evidence type="ECO:0000256" key="1">
    <source>
        <dbReference type="ARBA" id="ARBA00003043"/>
    </source>
</evidence>
<dbReference type="NCBIfam" id="TIGR00283">
    <property type="entry name" value="arch_pth2"/>
    <property type="match status" value="1"/>
</dbReference>
<accession>H2C678</accession>
<dbReference type="RefSeq" id="WP_009073224.1">
    <property type="nucleotide sequence ID" value="NZ_JH597768.1"/>
</dbReference>
<name>H2C678_9CREN</name>
<comment type="catalytic activity">
    <reaction evidence="7 9">
        <text>an N-acyl-L-alpha-aminoacyl-tRNA + H2O = an N-acyl-L-amino acid + a tRNA + H(+)</text>
        <dbReference type="Rhea" id="RHEA:54448"/>
        <dbReference type="Rhea" id="RHEA-COMP:10123"/>
        <dbReference type="Rhea" id="RHEA-COMP:13883"/>
        <dbReference type="ChEBI" id="CHEBI:15377"/>
        <dbReference type="ChEBI" id="CHEBI:15378"/>
        <dbReference type="ChEBI" id="CHEBI:59874"/>
        <dbReference type="ChEBI" id="CHEBI:78442"/>
        <dbReference type="ChEBI" id="CHEBI:138191"/>
        <dbReference type="EC" id="3.1.1.29"/>
    </reaction>
</comment>
<dbReference type="Proteomes" id="UP000003980">
    <property type="component" value="Unassembled WGS sequence"/>
</dbReference>
<evidence type="ECO:0000256" key="2">
    <source>
        <dbReference type="ARBA" id="ARBA00004496"/>
    </source>
</evidence>
<proteinExistence type="inferred from homology"/>
<dbReference type="CDD" id="cd02430">
    <property type="entry name" value="PTH2"/>
    <property type="match status" value="1"/>
</dbReference>
<dbReference type="PANTHER" id="PTHR12649:SF11">
    <property type="entry name" value="PEPTIDYL-TRNA HYDROLASE 2, MITOCHONDRIAL"/>
    <property type="match status" value="1"/>
</dbReference>
<evidence type="ECO:0000256" key="4">
    <source>
        <dbReference type="ARBA" id="ARBA00022490"/>
    </source>
</evidence>
<evidence type="ECO:0000256" key="6">
    <source>
        <dbReference type="ARBA" id="ARBA00038050"/>
    </source>
</evidence>
<dbReference type="AlphaFoldDB" id="H2C678"/>
<comment type="subcellular location">
    <subcellularLocation>
        <location evidence="2 9">Cytoplasm</location>
    </subcellularLocation>
</comment>
<evidence type="ECO:0000256" key="8">
    <source>
        <dbReference type="ARBA" id="ARBA00050038"/>
    </source>
</evidence>
<dbReference type="Gene3D" id="3.40.1490.10">
    <property type="entry name" value="Bit1"/>
    <property type="match status" value="1"/>
</dbReference>
<dbReference type="NCBIfam" id="NF003314">
    <property type="entry name" value="PRK04322.1"/>
    <property type="match status" value="1"/>
</dbReference>
<evidence type="ECO:0000313" key="11">
    <source>
        <dbReference type="Proteomes" id="UP000003980"/>
    </source>
</evidence>
<keyword evidence="4 9" id="KW-0963">Cytoplasm</keyword>
<evidence type="ECO:0000256" key="7">
    <source>
        <dbReference type="ARBA" id="ARBA00048707"/>
    </source>
</evidence>
<dbReference type="InterPro" id="IPR002833">
    <property type="entry name" value="PTH2"/>
</dbReference>
<dbReference type="InterPro" id="IPR034759">
    <property type="entry name" value="Pept_tRNA_hydro_arch"/>
</dbReference>
<evidence type="ECO:0000256" key="3">
    <source>
        <dbReference type="ARBA" id="ARBA00013260"/>
    </source>
</evidence>
<dbReference type="Pfam" id="PF01981">
    <property type="entry name" value="PTH2"/>
    <property type="match status" value="1"/>
</dbReference>
<dbReference type="GO" id="GO:0006412">
    <property type="term" value="P:translation"/>
    <property type="evidence" value="ECO:0007669"/>
    <property type="project" value="UniProtKB-UniRule"/>
</dbReference>
<dbReference type="HAMAP" id="MF_00628">
    <property type="entry name" value="Pept_tRNA_hydro_arch"/>
    <property type="match status" value="1"/>
</dbReference>
<evidence type="ECO:0000313" key="10">
    <source>
        <dbReference type="EMBL" id="EHP69305.1"/>
    </source>
</evidence>
<dbReference type="PANTHER" id="PTHR12649">
    <property type="entry name" value="PEPTIDYL-TRNA HYDROLASE 2"/>
    <property type="match status" value="1"/>
</dbReference>
<dbReference type="eggNOG" id="arCOG04228">
    <property type="taxonomic scope" value="Archaea"/>
</dbReference>
<dbReference type="FunFam" id="3.40.1490.10:FF:000001">
    <property type="entry name" value="Peptidyl-tRNA hydrolase 2"/>
    <property type="match status" value="1"/>
</dbReference>
<dbReference type="GO" id="GO:0004045">
    <property type="term" value="F:peptidyl-tRNA hydrolase activity"/>
    <property type="evidence" value="ECO:0007669"/>
    <property type="project" value="UniProtKB-UniRule"/>
</dbReference>
<keyword evidence="11" id="KW-1185">Reference proteome</keyword>
<dbReference type="InterPro" id="IPR023476">
    <property type="entry name" value="Pep_tRNA_hydro_II_dom_sf"/>
</dbReference>
<comment type="similarity">
    <text evidence="6 9">Belongs to the PTH2 family.</text>
</comment>
<comment type="function">
    <text evidence="1 9">The natural substrate for this enzyme may be peptidyl-tRNAs which drop off the ribosome during protein synthesis.</text>
</comment>
<protein>
    <recommendedName>
        <fullName evidence="8 9">Peptidyl-tRNA hydrolase</fullName>
        <shortName evidence="9">PTH</shortName>
        <ecNumber evidence="3 9">3.1.1.29</ecNumber>
    </recommendedName>
</protein>
<dbReference type="HOGENOM" id="CLU_073661_2_2_2"/>